<sequence>MEFSYPEPEKSVVPLLFFSNQLVSDAYWSVVSDKVAVVAEQLSGSGGVVADSVGWKLSIYTTSEPSKPETS</sequence>
<evidence type="ECO:0000313" key="1">
    <source>
        <dbReference type="EMBL" id="AAO08288.1"/>
    </source>
</evidence>
<proteinExistence type="predicted"/>
<evidence type="ECO:0000313" key="2">
    <source>
        <dbReference type="Proteomes" id="UP000002275"/>
    </source>
</evidence>
<reference evidence="1 2" key="3">
    <citation type="journal article" date="2011" name="Mol. Syst. Biol.">
        <title>Integrative genome-scale metabolic analysis of Vibrio vulnificus for drug targeting and discovery.</title>
        <authorList>
            <person name="Kim H.U."/>
            <person name="Kim S.Y."/>
            <person name="Jeong H."/>
            <person name="Kim T.Y."/>
            <person name="Kim J.J."/>
            <person name="Choy H.E."/>
            <person name="Yi K.Y."/>
            <person name="Rhee J.H."/>
            <person name="Lee S.Y."/>
        </authorList>
    </citation>
    <scope>NUCLEOTIDE SEQUENCE [LARGE SCALE GENOMIC DNA]</scope>
    <source>
        <strain evidence="1 2">CMCP6</strain>
    </source>
</reference>
<accession>A0A3Q0L0C4</accession>
<protein>
    <submittedName>
        <fullName evidence="1">Uncharacterized protein</fullName>
    </submittedName>
</protein>
<gene>
    <name evidence="1" type="ordered locus">VV2_1407</name>
</gene>
<dbReference type="EMBL" id="AE016796">
    <property type="protein sequence ID" value="AAO08288.1"/>
    <property type="molecule type" value="Genomic_DNA"/>
</dbReference>
<dbReference type="Proteomes" id="UP000002275">
    <property type="component" value="Chromosome II"/>
</dbReference>
<organism evidence="1 2">
    <name type="scientific">Vibrio vulnificus (strain CMCP6)</name>
    <dbReference type="NCBI Taxonomy" id="216895"/>
    <lineage>
        <taxon>Bacteria</taxon>
        <taxon>Pseudomonadati</taxon>
        <taxon>Pseudomonadota</taxon>
        <taxon>Gammaproteobacteria</taxon>
        <taxon>Vibrionales</taxon>
        <taxon>Vibrionaceae</taxon>
        <taxon>Vibrio</taxon>
    </lineage>
</organism>
<reference evidence="1 2" key="2">
    <citation type="journal article" date="2003" name="Infect. Immun.">
        <title>Characterization and pathogenic significance of Vibrio vulnificus antigens preferentially expressed in septicemic patients.</title>
        <authorList>
            <person name="Kim Y.R."/>
            <person name="Lee S.E."/>
            <person name="Kim C.M."/>
            <person name="Kim S.Y."/>
            <person name="Shin E.K."/>
            <person name="Shin D.H."/>
            <person name="Chung S.S."/>
            <person name="Choy H.E."/>
            <person name="Progulske-Fox A."/>
            <person name="Hillman J.D."/>
            <person name="Handfield M."/>
            <person name="Rhee J.H."/>
        </authorList>
    </citation>
    <scope>NUCLEOTIDE SEQUENCE [LARGE SCALE GENOMIC DNA]</scope>
    <source>
        <strain evidence="1 2">CMCP6</strain>
    </source>
</reference>
<name>A0A3Q0L0C4_VIBVU</name>
<dbReference type="AlphaFoldDB" id="A0A3Q0L0C4"/>
<dbReference type="KEGG" id="vvu:VV2_1407"/>
<reference evidence="2" key="1">
    <citation type="submission" date="2002-12" db="EMBL/GenBank/DDBJ databases">
        <title>Complete genome sequence of Vibrio vulnificus CMCP6.</title>
        <authorList>
            <person name="Rhee J.H."/>
            <person name="Kim S.Y."/>
            <person name="Chung S.S."/>
            <person name="Kim J.J."/>
            <person name="Moon Y.H."/>
            <person name="Jeong H."/>
            <person name="Choy H.E."/>
        </authorList>
    </citation>
    <scope>NUCLEOTIDE SEQUENCE [LARGE SCALE GENOMIC DNA]</scope>
    <source>
        <strain evidence="2">CMCP6</strain>
    </source>
</reference>